<comment type="caution">
    <text evidence="1">The sequence shown here is derived from an EMBL/GenBank/DDBJ whole genome shotgun (WGS) entry which is preliminary data.</text>
</comment>
<protein>
    <submittedName>
        <fullName evidence="1">Uncharacterized protein</fullName>
    </submittedName>
</protein>
<gene>
    <name evidence="1" type="ORF">H2198_003770</name>
</gene>
<organism evidence="1 2">
    <name type="scientific">Neophaeococcomyces mojaviensis</name>
    <dbReference type="NCBI Taxonomy" id="3383035"/>
    <lineage>
        <taxon>Eukaryota</taxon>
        <taxon>Fungi</taxon>
        <taxon>Dikarya</taxon>
        <taxon>Ascomycota</taxon>
        <taxon>Pezizomycotina</taxon>
        <taxon>Eurotiomycetes</taxon>
        <taxon>Chaetothyriomycetidae</taxon>
        <taxon>Chaetothyriales</taxon>
        <taxon>Chaetothyriales incertae sedis</taxon>
        <taxon>Neophaeococcomyces</taxon>
    </lineage>
</organism>
<reference evidence="1" key="1">
    <citation type="submission" date="2022-10" db="EMBL/GenBank/DDBJ databases">
        <title>Culturing micro-colonial fungi from biological soil crusts in the Mojave desert and describing Neophaeococcomyces mojavensis, and introducing the new genera and species Taxawa tesnikishii.</title>
        <authorList>
            <person name="Kurbessoian T."/>
            <person name="Stajich J.E."/>
        </authorList>
    </citation>
    <scope>NUCLEOTIDE SEQUENCE</scope>
    <source>
        <strain evidence="1">JES_112</strain>
    </source>
</reference>
<proteinExistence type="predicted"/>
<dbReference type="EMBL" id="JAPDRQ010000052">
    <property type="protein sequence ID" value="KAJ9658340.1"/>
    <property type="molecule type" value="Genomic_DNA"/>
</dbReference>
<dbReference type="Proteomes" id="UP001172386">
    <property type="component" value="Unassembled WGS sequence"/>
</dbReference>
<evidence type="ECO:0000313" key="1">
    <source>
        <dbReference type="EMBL" id="KAJ9658340.1"/>
    </source>
</evidence>
<evidence type="ECO:0000313" key="2">
    <source>
        <dbReference type="Proteomes" id="UP001172386"/>
    </source>
</evidence>
<sequence>MARSMSRSSRELSAAALESERNHEEQKARAQSIEAQIAALKAQHEEAAKEAERYREEKEANEQAAKEQSFHEFSLEKQSNFRDALAGEVYARIAQVLQWEKDWEYIQAIAEGRPHFEEPTKLKAMLWEAIAGDSNDFLRQAAARVYDRKEEKISNIDLDEIRSSNTCLLATQEITKLANVKSVSEIEDPEINGAIMTEPQTEIPNLAAGTHGGPQIQVPSENPDRAAADDPEHAAVEARVKEESVPHEMCIHRSMTELDHDTGPGQPPATAPSEDIIDDFLQSSSVLGQDDDQASPRGRSGTFNPASKRVHEDESVGSNRSTTSKTPKKQKFCADSSMTARVHSFIKRIDSFAANGSLHASDLKCTKCSQDVKKDARVTSCLHLYDNKCLKELRAGVTGKGANKVACYHTGCGKEIGKPNVVTVEAIEELKQKHAADLGGYDTDDNTVDDDDDT</sequence>
<accession>A0ACC3AAM4</accession>
<name>A0ACC3AAM4_9EURO</name>
<keyword evidence="2" id="KW-1185">Reference proteome</keyword>